<evidence type="ECO:0000259" key="3">
    <source>
        <dbReference type="PROSITE" id="PS51165"/>
    </source>
</evidence>
<dbReference type="CDD" id="cd11717">
    <property type="entry name" value="THUMP_THUMPD1_like"/>
    <property type="match status" value="1"/>
</dbReference>
<sequence>MKDGTPIWGKRHIEGPGVWVSCVKGKEKQVVGEVYEVFESIASEIWPRPSDSMVSDSDNDEEDTNLSLEDQIAKEVSAMKKPRNADPQQRFAPVDPVELVVKHVQRIQATAVTRTRYVHRLVPVSNSCVANLPEIQALCRTVFKTFFDQHPDQKFKYKIELRIRNHTTITRQTLIEHVAACVPVDHTVDLNDPEIFILVEVFKSICGVAIVKDYYKLQKFNVMEIANKSKSNAEESSRVPKAQRDVEEPNQAPKAQPEATVTGNE</sequence>
<dbReference type="SUPFAM" id="SSF143437">
    <property type="entry name" value="THUMP domain-like"/>
    <property type="match status" value="1"/>
</dbReference>
<keyword evidence="1" id="KW-0694">RNA-binding</keyword>
<dbReference type="Gene3D" id="3.30.2300.10">
    <property type="entry name" value="THUMP superfamily"/>
    <property type="match status" value="1"/>
</dbReference>
<evidence type="ECO:0000256" key="2">
    <source>
        <dbReference type="SAM" id="MobiDB-lite"/>
    </source>
</evidence>
<evidence type="ECO:0000313" key="4">
    <source>
        <dbReference type="EMBL" id="PPQ67635.1"/>
    </source>
</evidence>
<dbReference type="STRING" id="181874.A0A409VMY0"/>
<evidence type="ECO:0000256" key="1">
    <source>
        <dbReference type="PROSITE-ProRule" id="PRU00529"/>
    </source>
</evidence>
<dbReference type="PROSITE" id="PS51165">
    <property type="entry name" value="THUMP"/>
    <property type="match status" value="1"/>
</dbReference>
<dbReference type="FunFam" id="3.30.2300.10:FF:000001">
    <property type="entry name" value="THUMP domain-containing protein 1"/>
    <property type="match status" value="1"/>
</dbReference>
<dbReference type="InterPro" id="IPR040183">
    <property type="entry name" value="THUMPD1-like"/>
</dbReference>
<gene>
    <name evidence="4" type="ORF">CVT24_002856</name>
</gene>
<protein>
    <recommendedName>
        <fullName evidence="3">THUMP domain-containing protein</fullName>
    </recommendedName>
</protein>
<keyword evidence="5" id="KW-1185">Reference proteome</keyword>
<dbReference type="AlphaFoldDB" id="A0A409VMY0"/>
<proteinExistence type="predicted"/>
<dbReference type="InParanoid" id="A0A409VMY0"/>
<feature type="region of interest" description="Disordered" evidence="2">
    <location>
        <begin position="229"/>
        <end position="265"/>
    </location>
</feature>
<feature type="domain" description="THUMP" evidence="3">
    <location>
        <begin position="106"/>
        <end position="212"/>
    </location>
</feature>
<dbReference type="Pfam" id="PF02926">
    <property type="entry name" value="THUMP"/>
    <property type="match status" value="1"/>
</dbReference>
<name>A0A409VMY0_9AGAR</name>
<evidence type="ECO:0000313" key="5">
    <source>
        <dbReference type="Proteomes" id="UP000284842"/>
    </source>
</evidence>
<reference evidence="4 5" key="1">
    <citation type="journal article" date="2018" name="Evol. Lett.">
        <title>Horizontal gene cluster transfer increased hallucinogenic mushroom diversity.</title>
        <authorList>
            <person name="Reynolds H.T."/>
            <person name="Vijayakumar V."/>
            <person name="Gluck-Thaler E."/>
            <person name="Korotkin H.B."/>
            <person name="Matheny P.B."/>
            <person name="Slot J.C."/>
        </authorList>
    </citation>
    <scope>NUCLEOTIDE SEQUENCE [LARGE SCALE GENOMIC DNA]</scope>
    <source>
        <strain evidence="4 5">2629</strain>
    </source>
</reference>
<dbReference type="InterPro" id="IPR004114">
    <property type="entry name" value="THUMP_dom"/>
</dbReference>
<dbReference type="GO" id="GO:0003723">
    <property type="term" value="F:RNA binding"/>
    <property type="evidence" value="ECO:0007669"/>
    <property type="project" value="UniProtKB-UniRule"/>
</dbReference>
<dbReference type="FunCoup" id="A0A409VMY0">
    <property type="interactions" value="560"/>
</dbReference>
<dbReference type="Proteomes" id="UP000284842">
    <property type="component" value="Unassembled WGS sequence"/>
</dbReference>
<organism evidence="4 5">
    <name type="scientific">Panaeolus cyanescens</name>
    <dbReference type="NCBI Taxonomy" id="181874"/>
    <lineage>
        <taxon>Eukaryota</taxon>
        <taxon>Fungi</taxon>
        <taxon>Dikarya</taxon>
        <taxon>Basidiomycota</taxon>
        <taxon>Agaricomycotina</taxon>
        <taxon>Agaricomycetes</taxon>
        <taxon>Agaricomycetidae</taxon>
        <taxon>Agaricales</taxon>
        <taxon>Agaricineae</taxon>
        <taxon>Galeropsidaceae</taxon>
        <taxon>Panaeolus</taxon>
    </lineage>
</organism>
<comment type="caution">
    <text evidence="4">The sequence shown here is derived from an EMBL/GenBank/DDBJ whole genome shotgun (WGS) entry which is preliminary data.</text>
</comment>
<dbReference type="OrthoDB" id="367221at2759"/>
<dbReference type="EMBL" id="NHTK01006022">
    <property type="protein sequence ID" value="PPQ67635.1"/>
    <property type="molecule type" value="Genomic_DNA"/>
</dbReference>
<dbReference type="PANTHER" id="PTHR13452:SF10">
    <property type="entry name" value="THUMP DOMAIN-CONTAINING PROTEIN 1"/>
    <property type="match status" value="1"/>
</dbReference>
<feature type="compositionally biased region" description="Basic and acidic residues" evidence="2">
    <location>
        <begin position="231"/>
        <end position="247"/>
    </location>
</feature>
<accession>A0A409VMY0</accession>
<dbReference type="GO" id="GO:0006400">
    <property type="term" value="P:tRNA modification"/>
    <property type="evidence" value="ECO:0007669"/>
    <property type="project" value="InterPro"/>
</dbReference>
<dbReference type="PANTHER" id="PTHR13452">
    <property type="entry name" value="THUMP DOMAIN CONTAINING PROTEIN 1-RELATED"/>
    <property type="match status" value="1"/>
</dbReference>